<dbReference type="InterPro" id="IPR017452">
    <property type="entry name" value="GPCR_Rhodpsn_7TM"/>
</dbReference>
<dbReference type="EMBL" id="JAWDGP010005075">
    <property type="protein sequence ID" value="KAK3759812.1"/>
    <property type="molecule type" value="Genomic_DNA"/>
</dbReference>
<dbReference type="Gene3D" id="1.20.1070.10">
    <property type="entry name" value="Rhodopsin 7-helix transmembrane proteins"/>
    <property type="match status" value="2"/>
</dbReference>
<dbReference type="PANTHER" id="PTHR24248:SF174">
    <property type="entry name" value="TYRAMINE_OCTOPAMINE RECEPTOR"/>
    <property type="match status" value="1"/>
</dbReference>
<gene>
    <name evidence="14" type="ORF">RRG08_041765</name>
</gene>
<keyword evidence="8" id="KW-0325">Glycoprotein</keyword>
<dbReference type="InterPro" id="IPR000995">
    <property type="entry name" value="Musac_Ach_rcpt"/>
</dbReference>
<comment type="similarity">
    <text evidence="10">Belongs to the G-protein coupled receptor 1 family.</text>
</comment>
<feature type="transmembrane region" description="Helical" evidence="12">
    <location>
        <begin position="127"/>
        <end position="147"/>
    </location>
</feature>
<dbReference type="InterPro" id="IPR000276">
    <property type="entry name" value="GPCR_Rhodpsn"/>
</dbReference>
<comment type="subcellular location">
    <subcellularLocation>
        <location evidence="1">Cell membrane</location>
        <topology evidence="1">Multi-pass membrane protein</topology>
    </subcellularLocation>
</comment>
<dbReference type="PRINTS" id="PR00237">
    <property type="entry name" value="GPCRRHODOPSN"/>
</dbReference>
<reference evidence="14" key="1">
    <citation type="journal article" date="2023" name="G3 (Bethesda)">
        <title>A reference genome for the long-term kleptoplast-retaining sea slug Elysia crispata morphotype clarki.</title>
        <authorList>
            <person name="Eastman K.E."/>
            <person name="Pendleton A.L."/>
            <person name="Shaikh M.A."/>
            <person name="Suttiyut T."/>
            <person name="Ogas R."/>
            <person name="Tomko P."/>
            <person name="Gavelis G."/>
            <person name="Widhalm J.R."/>
            <person name="Wisecaver J.H."/>
        </authorList>
    </citation>
    <scope>NUCLEOTIDE SEQUENCE</scope>
    <source>
        <strain evidence="14">ECLA1</strain>
    </source>
</reference>
<name>A0AAE1D754_9GAST</name>
<dbReference type="GO" id="GO:0016907">
    <property type="term" value="F:G protein-coupled acetylcholine receptor activity"/>
    <property type="evidence" value="ECO:0007669"/>
    <property type="project" value="InterPro"/>
</dbReference>
<protein>
    <recommendedName>
        <fullName evidence="13">G-protein coupled receptors family 1 profile domain-containing protein</fullName>
    </recommendedName>
</protein>
<keyword evidence="15" id="KW-1185">Reference proteome</keyword>
<evidence type="ECO:0000256" key="3">
    <source>
        <dbReference type="ARBA" id="ARBA00022692"/>
    </source>
</evidence>
<dbReference type="GO" id="GO:0005886">
    <property type="term" value="C:plasma membrane"/>
    <property type="evidence" value="ECO:0007669"/>
    <property type="project" value="UniProtKB-SubCell"/>
</dbReference>
<evidence type="ECO:0000256" key="6">
    <source>
        <dbReference type="ARBA" id="ARBA00023136"/>
    </source>
</evidence>
<dbReference type="SMART" id="SM01381">
    <property type="entry name" value="7TM_GPCR_Srsx"/>
    <property type="match status" value="1"/>
</dbReference>
<evidence type="ECO:0000256" key="5">
    <source>
        <dbReference type="ARBA" id="ARBA00023040"/>
    </source>
</evidence>
<dbReference type="PROSITE" id="PS50262">
    <property type="entry name" value="G_PROTEIN_RECEP_F1_2"/>
    <property type="match status" value="1"/>
</dbReference>
<dbReference type="GO" id="GO:0045202">
    <property type="term" value="C:synapse"/>
    <property type="evidence" value="ECO:0007669"/>
    <property type="project" value="GOC"/>
</dbReference>
<comment type="caution">
    <text evidence="14">The sequence shown here is derived from an EMBL/GenBank/DDBJ whole genome shotgun (WGS) entry which is preliminary data.</text>
</comment>
<dbReference type="SUPFAM" id="SSF81321">
    <property type="entry name" value="Family A G protein-coupled receptor-like"/>
    <property type="match status" value="1"/>
</dbReference>
<evidence type="ECO:0000256" key="11">
    <source>
        <dbReference type="SAM" id="MobiDB-lite"/>
    </source>
</evidence>
<keyword evidence="2" id="KW-1003">Cell membrane</keyword>
<accession>A0AAE1D754</accession>
<feature type="transmembrane region" description="Helical" evidence="12">
    <location>
        <begin position="48"/>
        <end position="70"/>
    </location>
</feature>
<feature type="transmembrane region" description="Helical" evidence="12">
    <location>
        <begin position="85"/>
        <end position="106"/>
    </location>
</feature>
<evidence type="ECO:0000256" key="1">
    <source>
        <dbReference type="ARBA" id="ARBA00004651"/>
    </source>
</evidence>
<evidence type="ECO:0000256" key="12">
    <source>
        <dbReference type="SAM" id="Phobius"/>
    </source>
</evidence>
<feature type="compositionally biased region" description="Polar residues" evidence="11">
    <location>
        <begin position="489"/>
        <end position="501"/>
    </location>
</feature>
<evidence type="ECO:0000256" key="2">
    <source>
        <dbReference type="ARBA" id="ARBA00022475"/>
    </source>
</evidence>
<feature type="region of interest" description="Disordered" evidence="11">
    <location>
        <begin position="339"/>
        <end position="379"/>
    </location>
</feature>
<evidence type="ECO:0000256" key="7">
    <source>
        <dbReference type="ARBA" id="ARBA00023170"/>
    </source>
</evidence>
<organism evidence="14 15">
    <name type="scientific">Elysia crispata</name>
    <name type="common">lettuce slug</name>
    <dbReference type="NCBI Taxonomy" id="231223"/>
    <lineage>
        <taxon>Eukaryota</taxon>
        <taxon>Metazoa</taxon>
        <taxon>Spiralia</taxon>
        <taxon>Lophotrochozoa</taxon>
        <taxon>Mollusca</taxon>
        <taxon>Gastropoda</taxon>
        <taxon>Heterobranchia</taxon>
        <taxon>Euthyneura</taxon>
        <taxon>Panpulmonata</taxon>
        <taxon>Sacoglossa</taxon>
        <taxon>Placobranchoidea</taxon>
        <taxon>Plakobranchidae</taxon>
        <taxon>Elysia</taxon>
    </lineage>
</organism>
<dbReference type="Proteomes" id="UP001283361">
    <property type="component" value="Unassembled WGS sequence"/>
</dbReference>
<keyword evidence="4 12" id="KW-1133">Transmembrane helix</keyword>
<keyword evidence="9 10" id="KW-0807">Transducer</keyword>
<dbReference type="PROSITE" id="PS00237">
    <property type="entry name" value="G_PROTEIN_RECEP_F1_1"/>
    <property type="match status" value="1"/>
</dbReference>
<keyword evidence="7 10" id="KW-0675">Receptor</keyword>
<evidence type="ECO:0000256" key="8">
    <source>
        <dbReference type="ARBA" id="ARBA00023180"/>
    </source>
</evidence>
<dbReference type="AlphaFoldDB" id="A0AAE1D754"/>
<feature type="region of interest" description="Disordered" evidence="11">
    <location>
        <begin position="457"/>
        <end position="501"/>
    </location>
</feature>
<keyword evidence="5 10" id="KW-0297">G-protein coupled receptor</keyword>
<feature type="transmembrane region" description="Helical" evidence="12">
    <location>
        <begin position="574"/>
        <end position="596"/>
    </location>
</feature>
<sequence length="655" mass="71796">MSSQTLTVGDVLSSLLLASVLFMVLVGNCLVVAAVATSRKLRTVTNVFIVNLACADLLLGVFVLPFSAVLEVKDQWVFGNIWCQVWLAVDVWLCTASILNLCCISLDRYLAITRPIRYPGLMSARRAKTLVACVWIFSFLICCPPLVGWNDGSGAVIPDAAGFGHNSSNYTISSKIRGGDGYGIYLTSTQTTPKNDWTFVKGSPGAGATTTDLLCSVENSSSSNNASSSCRSHDEKSLGFFTTCELTNSQGYRIYAALGSFFIPMLVMVFFYLQIYRAAVKTIAAYAKGELKTKYGVREDSGGGRLNSVTLRIHRGGSSSSALGKSSCSVRQQRGVSYANNSASIQGRKGDSRQNNGIESARSRGREGGSPGIAYDERPKYSDASIVSISELKSLESNASHRGKSKSNNKHLILCWKKGRRREEGAKAEMPICHNCGADLNVSKHRKRAVLRCISNESADSASGDSRKHNQRQPEHGRASPQDAGTFENPGSFQSETSLTRAPSEINGRSLTRTRFSTPRPANVIKIHMQKFNREKKAAKTLAIIVGAFILCWMPFFTIYLVGAFCESCIPPVVFSVTFWLGYCNSAMNPCVYGLFSKDFRFAFRKLLTCRCRLWRNHMPRFRQSGASSRIPAIQLHLPPQDDAKSSSDIENQSR</sequence>
<evidence type="ECO:0000313" key="15">
    <source>
        <dbReference type="Proteomes" id="UP001283361"/>
    </source>
</evidence>
<keyword evidence="3 10" id="KW-0812">Transmembrane</keyword>
<feature type="transmembrane region" description="Helical" evidence="12">
    <location>
        <begin position="12"/>
        <end position="36"/>
    </location>
</feature>
<dbReference type="CDD" id="cd15063">
    <property type="entry name" value="7tmA_Octopamine_R"/>
    <property type="match status" value="1"/>
</dbReference>
<evidence type="ECO:0000256" key="10">
    <source>
        <dbReference type="RuleBase" id="RU000688"/>
    </source>
</evidence>
<feature type="transmembrane region" description="Helical" evidence="12">
    <location>
        <begin position="541"/>
        <end position="562"/>
    </location>
</feature>
<feature type="transmembrane region" description="Helical" evidence="12">
    <location>
        <begin position="254"/>
        <end position="273"/>
    </location>
</feature>
<keyword evidence="6 12" id="KW-0472">Membrane</keyword>
<evidence type="ECO:0000259" key="13">
    <source>
        <dbReference type="PROSITE" id="PS50262"/>
    </source>
</evidence>
<dbReference type="Pfam" id="PF00001">
    <property type="entry name" value="7tm_1"/>
    <property type="match status" value="2"/>
</dbReference>
<evidence type="ECO:0000256" key="4">
    <source>
        <dbReference type="ARBA" id="ARBA00022989"/>
    </source>
</evidence>
<dbReference type="PANTHER" id="PTHR24248">
    <property type="entry name" value="ADRENERGIC RECEPTOR-RELATED G-PROTEIN COUPLED RECEPTOR"/>
    <property type="match status" value="1"/>
</dbReference>
<evidence type="ECO:0000313" key="14">
    <source>
        <dbReference type="EMBL" id="KAK3759812.1"/>
    </source>
</evidence>
<dbReference type="PRINTS" id="PR00243">
    <property type="entry name" value="MUSCARINICR"/>
</dbReference>
<evidence type="ECO:0000256" key="9">
    <source>
        <dbReference type="ARBA" id="ARBA00023224"/>
    </source>
</evidence>
<proteinExistence type="inferred from homology"/>
<feature type="compositionally biased region" description="Basic and acidic residues" evidence="11">
    <location>
        <begin position="465"/>
        <end position="478"/>
    </location>
</feature>
<feature type="domain" description="G-protein coupled receptors family 1 profile" evidence="13">
    <location>
        <begin position="27"/>
        <end position="593"/>
    </location>
</feature>